<accession>A0A318RMY9</accession>
<proteinExistence type="predicted"/>
<protein>
    <submittedName>
        <fullName evidence="2">Uncharacterized protein</fullName>
    </submittedName>
</protein>
<feature type="compositionally biased region" description="Low complexity" evidence="1">
    <location>
        <begin position="46"/>
        <end position="55"/>
    </location>
</feature>
<sequence length="75" mass="7833">MPMRAGRINRRAVIGHPVIRRRVQDDDASVIAKAIERRQSPRTATPDSASPGAPKAAPPGAPKAPPTDTDSGGGR</sequence>
<evidence type="ECO:0000313" key="2">
    <source>
        <dbReference type="EMBL" id="PYE17503.1"/>
    </source>
</evidence>
<name>A0A318RMY9_WILLI</name>
<comment type="caution">
    <text evidence="2">The sequence shown here is derived from an EMBL/GenBank/DDBJ whole genome shotgun (WGS) entry which is preliminary data.</text>
</comment>
<feature type="region of interest" description="Disordered" evidence="1">
    <location>
        <begin position="35"/>
        <end position="75"/>
    </location>
</feature>
<feature type="compositionally biased region" description="Pro residues" evidence="1">
    <location>
        <begin position="56"/>
        <end position="65"/>
    </location>
</feature>
<gene>
    <name evidence="2" type="ORF">DFR67_106206</name>
</gene>
<evidence type="ECO:0000256" key="1">
    <source>
        <dbReference type="SAM" id="MobiDB-lite"/>
    </source>
</evidence>
<keyword evidence="3" id="KW-1185">Reference proteome</keyword>
<dbReference type="RefSeq" id="WP_110469741.1">
    <property type="nucleotide sequence ID" value="NZ_QJSP01000006.1"/>
</dbReference>
<dbReference type="Proteomes" id="UP000247591">
    <property type="component" value="Unassembled WGS sequence"/>
</dbReference>
<reference evidence="2 3" key="1">
    <citation type="submission" date="2018-06" db="EMBL/GenBank/DDBJ databases">
        <title>Genomic Encyclopedia of Type Strains, Phase IV (KMG-IV): sequencing the most valuable type-strain genomes for metagenomic binning, comparative biology and taxonomic classification.</title>
        <authorList>
            <person name="Goeker M."/>
        </authorList>
    </citation>
    <scope>NUCLEOTIDE SEQUENCE [LARGE SCALE GENOMIC DNA]</scope>
    <source>
        <strain evidence="2 3">DSM 45521</strain>
    </source>
</reference>
<dbReference type="EMBL" id="QJSP01000006">
    <property type="protein sequence ID" value="PYE17503.1"/>
    <property type="molecule type" value="Genomic_DNA"/>
</dbReference>
<dbReference type="AlphaFoldDB" id="A0A318RMY9"/>
<organism evidence="2 3">
    <name type="scientific">Williamsia limnetica</name>
    <dbReference type="NCBI Taxonomy" id="882452"/>
    <lineage>
        <taxon>Bacteria</taxon>
        <taxon>Bacillati</taxon>
        <taxon>Actinomycetota</taxon>
        <taxon>Actinomycetes</taxon>
        <taxon>Mycobacteriales</taxon>
        <taxon>Nocardiaceae</taxon>
        <taxon>Williamsia</taxon>
    </lineage>
</organism>
<evidence type="ECO:0000313" key="3">
    <source>
        <dbReference type="Proteomes" id="UP000247591"/>
    </source>
</evidence>